<evidence type="ECO:0000313" key="1">
    <source>
        <dbReference type="EMBL" id="GAI01214.1"/>
    </source>
</evidence>
<reference evidence="1" key="1">
    <citation type="journal article" date="2014" name="Front. Microbiol.">
        <title>High frequency of phylogenetically diverse reductive dehalogenase-homologous genes in deep subseafloor sedimentary metagenomes.</title>
        <authorList>
            <person name="Kawai M."/>
            <person name="Futagami T."/>
            <person name="Toyoda A."/>
            <person name="Takaki Y."/>
            <person name="Nishi S."/>
            <person name="Hori S."/>
            <person name="Arai W."/>
            <person name="Tsubouchi T."/>
            <person name="Morono Y."/>
            <person name="Uchiyama I."/>
            <person name="Ito T."/>
            <person name="Fujiyama A."/>
            <person name="Inagaki F."/>
            <person name="Takami H."/>
        </authorList>
    </citation>
    <scope>NUCLEOTIDE SEQUENCE</scope>
    <source>
        <strain evidence="1">Expedition CK06-06</strain>
    </source>
</reference>
<dbReference type="EMBL" id="BARV01000676">
    <property type="protein sequence ID" value="GAI01214.1"/>
    <property type="molecule type" value="Genomic_DNA"/>
</dbReference>
<name>X1M4A3_9ZZZZ</name>
<comment type="caution">
    <text evidence="1">The sequence shown here is derived from an EMBL/GenBank/DDBJ whole genome shotgun (WGS) entry which is preliminary data.</text>
</comment>
<protein>
    <submittedName>
        <fullName evidence="1">Uncharacterized protein</fullName>
    </submittedName>
</protein>
<dbReference type="AlphaFoldDB" id="X1M4A3"/>
<accession>X1M4A3</accession>
<gene>
    <name evidence="1" type="ORF">S06H3_02346</name>
</gene>
<proteinExistence type="predicted"/>
<organism evidence="1">
    <name type="scientific">marine sediment metagenome</name>
    <dbReference type="NCBI Taxonomy" id="412755"/>
    <lineage>
        <taxon>unclassified sequences</taxon>
        <taxon>metagenomes</taxon>
        <taxon>ecological metagenomes</taxon>
    </lineage>
</organism>
<sequence length="63" mass="6694">MKYETTTLLNAPIKIKPSNAIFTIPERSHIVPPIAVRAKGVAILIIPAKSAGVKIPLSCSNPC</sequence>